<keyword evidence="1" id="KW-0812">Transmembrane</keyword>
<accession>A0A7W3T3G3</accession>
<feature type="transmembrane region" description="Helical" evidence="1">
    <location>
        <begin position="125"/>
        <end position="142"/>
    </location>
</feature>
<dbReference type="Pfam" id="PF14325">
    <property type="entry name" value="DUF4383"/>
    <property type="match status" value="1"/>
</dbReference>
<protein>
    <submittedName>
        <fullName evidence="2">DUF4383 domain-containing protein</fullName>
    </submittedName>
</protein>
<gene>
    <name evidence="2" type="ORF">FOE67_12070</name>
</gene>
<sequence length="149" mass="16326">MASQERSTRTRRAPVSLAALLVGVVFLVIGVLGFVPGITTNFEDIEFAGHRSEAMLFDLFQVSILHNLVHLAFGVAGLVMARTVPLSRIYLIGGGLVYIALWIYGMVIDHDSDANFVPLNTAVDWLHFGLGLGMISLGVFMPRRIPQPY</sequence>
<feature type="transmembrane region" description="Helical" evidence="1">
    <location>
        <begin position="15"/>
        <end position="39"/>
    </location>
</feature>
<comment type="caution">
    <text evidence="2">The sequence shown here is derived from an EMBL/GenBank/DDBJ whole genome shotgun (WGS) entry which is preliminary data.</text>
</comment>
<reference evidence="3" key="1">
    <citation type="submission" date="2019-10" db="EMBL/GenBank/DDBJ databases">
        <title>Streptomyces sp. nov., a novel actinobacterium isolated from alkaline environment.</title>
        <authorList>
            <person name="Golinska P."/>
        </authorList>
    </citation>
    <scope>NUCLEOTIDE SEQUENCE [LARGE SCALE GENOMIC DNA]</scope>
    <source>
        <strain evidence="3">DSM 42108</strain>
    </source>
</reference>
<dbReference type="AlphaFoldDB" id="A0A7W3T3G3"/>
<dbReference type="RefSeq" id="WP_182663471.1">
    <property type="nucleotide sequence ID" value="NZ_VKHS01000243.1"/>
</dbReference>
<dbReference type="EMBL" id="VKHS01000243">
    <property type="protein sequence ID" value="MBB0230223.1"/>
    <property type="molecule type" value="Genomic_DNA"/>
</dbReference>
<evidence type="ECO:0000313" key="2">
    <source>
        <dbReference type="EMBL" id="MBB0230223.1"/>
    </source>
</evidence>
<evidence type="ECO:0000313" key="3">
    <source>
        <dbReference type="Proteomes" id="UP000530234"/>
    </source>
</evidence>
<evidence type="ECO:0000256" key="1">
    <source>
        <dbReference type="SAM" id="Phobius"/>
    </source>
</evidence>
<feature type="transmembrane region" description="Helical" evidence="1">
    <location>
        <begin position="59"/>
        <end position="81"/>
    </location>
</feature>
<organism evidence="2 3">
    <name type="scientific">Streptomyces calidiresistens</name>
    <dbReference type="NCBI Taxonomy" id="1485586"/>
    <lineage>
        <taxon>Bacteria</taxon>
        <taxon>Bacillati</taxon>
        <taxon>Actinomycetota</taxon>
        <taxon>Actinomycetes</taxon>
        <taxon>Kitasatosporales</taxon>
        <taxon>Streptomycetaceae</taxon>
        <taxon>Streptomyces</taxon>
    </lineage>
</organism>
<keyword evidence="1" id="KW-0472">Membrane</keyword>
<feature type="transmembrane region" description="Helical" evidence="1">
    <location>
        <begin position="88"/>
        <end position="105"/>
    </location>
</feature>
<keyword evidence="3" id="KW-1185">Reference proteome</keyword>
<proteinExistence type="predicted"/>
<name>A0A7W3T3G3_9ACTN</name>
<dbReference type="Proteomes" id="UP000530234">
    <property type="component" value="Unassembled WGS sequence"/>
</dbReference>
<keyword evidence="1" id="KW-1133">Transmembrane helix</keyword>